<keyword evidence="4" id="KW-1185">Reference proteome</keyword>
<feature type="compositionally biased region" description="Low complexity" evidence="2">
    <location>
        <begin position="165"/>
        <end position="176"/>
    </location>
</feature>
<sequence>MSDTGGDRARLRRYSKLPVWVVEDHQEVLPFIYRAIGSKHLPDSNISFLHFDSHPDLLIPVNMPADTVFDKEALFGELSIENWIMPAVYAGHFSQVIWLHPTWAQQIREGKHHFLVGKDISTTTIRVTSTDYYFLSDGLFVPEDQLENQKPLQLDVIMVEPYKLSSNQDDSDSVSSTKKPKLALGGGESPATADGDAVTPRSDPACQAPSYSCSGSQQSQSSASAAEILDIVKTGDAFVLDIDLDFFSVKNPFKEMFTQGQHGFHIPEVSLFLGKKPQYTWESSVIVIEDIYVSHEQLKSILIMGCSQSHNEYKILQELYQFKKPDSNLSEEDLVDVVDARTHQLEDLEAVFADLCDGDSEETVRGWASNPGMESLVPLVQSLKKRMEAPDYEMVHQAGLTCDYSELPHHISTEEEIEHLLQSVYCLLKSLPKPTLVTIARSSLDDYCPPEQVDAIQGKVLDMLHSLYGTLDTHLVYLEESPPS</sequence>
<evidence type="ECO:0000256" key="2">
    <source>
        <dbReference type="SAM" id="MobiDB-lite"/>
    </source>
</evidence>
<evidence type="ECO:0000313" key="4">
    <source>
        <dbReference type="Proteomes" id="UP001623349"/>
    </source>
</evidence>
<dbReference type="Proteomes" id="UP001623349">
    <property type="component" value="Unassembled WGS sequence"/>
</dbReference>
<gene>
    <name evidence="3" type="ORF">APTSU1_001450100</name>
</gene>
<reference evidence="3 4" key="1">
    <citation type="submission" date="2024-08" db="EMBL/GenBank/DDBJ databases">
        <title>The draft genome of Apodemus speciosus.</title>
        <authorList>
            <person name="Nabeshima K."/>
            <person name="Suzuki S."/>
            <person name="Onuma M."/>
        </authorList>
    </citation>
    <scope>NUCLEOTIDE SEQUENCE [LARGE SCALE GENOMIC DNA]</scope>
    <source>
        <strain evidence="3">IB14-021</strain>
    </source>
</reference>
<name>A0ABQ0FJ23_APOSI</name>
<proteinExistence type="inferred from homology"/>
<dbReference type="PANTHER" id="PTHR13225:SF3">
    <property type="entry name" value="UPF0489 PROTEIN C5ORF22"/>
    <property type="match status" value="1"/>
</dbReference>
<protein>
    <submittedName>
        <fullName evidence="3">UPF0489 protein C5orf22 homolog</fullName>
    </submittedName>
</protein>
<organism evidence="3 4">
    <name type="scientific">Apodemus speciosus</name>
    <name type="common">Large Japanese field mouse</name>
    <dbReference type="NCBI Taxonomy" id="105296"/>
    <lineage>
        <taxon>Eukaryota</taxon>
        <taxon>Metazoa</taxon>
        <taxon>Chordata</taxon>
        <taxon>Craniata</taxon>
        <taxon>Vertebrata</taxon>
        <taxon>Euteleostomi</taxon>
        <taxon>Mammalia</taxon>
        <taxon>Eutheria</taxon>
        <taxon>Euarchontoglires</taxon>
        <taxon>Glires</taxon>
        <taxon>Rodentia</taxon>
        <taxon>Myomorpha</taxon>
        <taxon>Muroidea</taxon>
        <taxon>Muridae</taxon>
        <taxon>Murinae</taxon>
        <taxon>Apodemus</taxon>
    </lineage>
</organism>
<comment type="caution">
    <text evidence="3">The sequence shown here is derived from an EMBL/GenBank/DDBJ whole genome shotgun (WGS) entry which is preliminary data.</text>
</comment>
<evidence type="ECO:0000313" key="3">
    <source>
        <dbReference type="EMBL" id="GAB1299265.1"/>
    </source>
</evidence>
<dbReference type="InterPro" id="IPR024131">
    <property type="entry name" value="UPF0489"/>
</dbReference>
<accession>A0ABQ0FJ23</accession>
<evidence type="ECO:0000256" key="1">
    <source>
        <dbReference type="ARBA" id="ARBA00007099"/>
    </source>
</evidence>
<dbReference type="Pfam" id="PF12640">
    <property type="entry name" value="UPF0489"/>
    <property type="match status" value="1"/>
</dbReference>
<dbReference type="PANTHER" id="PTHR13225">
    <property type="entry name" value="MISEXPRESSION SUPPRESSOR OF RAS 6"/>
    <property type="match status" value="1"/>
</dbReference>
<feature type="region of interest" description="Disordered" evidence="2">
    <location>
        <begin position="165"/>
        <end position="218"/>
    </location>
</feature>
<comment type="similarity">
    <text evidence="1">Belongs to the UPF0489 family.</text>
</comment>
<dbReference type="EMBL" id="BAAFST010000015">
    <property type="protein sequence ID" value="GAB1299265.1"/>
    <property type="molecule type" value="Genomic_DNA"/>
</dbReference>